<dbReference type="SUPFAM" id="SSF49764">
    <property type="entry name" value="HSP20-like chaperones"/>
    <property type="match status" value="1"/>
</dbReference>
<sequence>MICTNSGCGKQFDQEENSPTSCQFHPGKPIFHEGYKSWSCCNKKKLTFDEFMNTPGCKLGPHSTEKQVEDSHTVEKQFKDLSTSEKQVEETSTSEKQANQKEIFGSDLVSLPAQQNPDAVIEPQHADTKPVVEENDPEDLVVPVGTVCKRQSCGEKFIDLETSRGDGSEKAKCNYHSGQPVFHEGSKGWSCCKRRVLEFDEFLKIKGCKSGKHLFGEPKLKSVKCKADFYQTQTNVILSVFAKKVNKDKTSIKINSDNIELDVIMDDGRHYADKILLFGNVDVENSSYRILSTKIEFDLKKAGHHSIQPKK</sequence>
<evidence type="ECO:0000259" key="6">
    <source>
        <dbReference type="PROSITE" id="PS51401"/>
    </source>
</evidence>
<dbReference type="InterPro" id="IPR039790">
    <property type="entry name" value="CHRD1"/>
</dbReference>
<dbReference type="InterPro" id="IPR008978">
    <property type="entry name" value="HSP20-like_chaperone"/>
</dbReference>
<dbReference type="EMBL" id="MBFT01000865">
    <property type="protein sequence ID" value="PVU86683.1"/>
    <property type="molecule type" value="Genomic_DNA"/>
</dbReference>
<dbReference type="CDD" id="cd06466">
    <property type="entry name" value="p23_CS_SGT1_like"/>
    <property type="match status" value="1"/>
</dbReference>
<evidence type="ECO:0000256" key="1">
    <source>
        <dbReference type="ARBA" id="ARBA00022723"/>
    </source>
</evidence>
<evidence type="ECO:0008006" key="9">
    <source>
        <dbReference type="Google" id="ProtNLM"/>
    </source>
</evidence>
<feature type="region of interest" description="Disordered" evidence="4">
    <location>
        <begin position="79"/>
        <end position="100"/>
    </location>
</feature>
<evidence type="ECO:0000259" key="5">
    <source>
        <dbReference type="PROSITE" id="PS51203"/>
    </source>
</evidence>
<evidence type="ECO:0000256" key="4">
    <source>
        <dbReference type="SAM" id="MobiDB-lite"/>
    </source>
</evidence>
<dbReference type="OrthoDB" id="1898560at2759"/>
<dbReference type="PROSITE" id="PS51401">
    <property type="entry name" value="CHORD"/>
    <property type="match status" value="2"/>
</dbReference>
<proteinExistence type="predicted"/>
<dbReference type="PROSITE" id="PS51203">
    <property type="entry name" value="CS"/>
    <property type="match status" value="1"/>
</dbReference>
<dbReference type="PANTHER" id="PTHR46983">
    <property type="entry name" value="CYSTEINE AND HISTIDINE-RICH DOMAIN-CONTAINING PROTEIN 1"/>
    <property type="match status" value="1"/>
</dbReference>
<feature type="domain" description="CHORD" evidence="6">
    <location>
        <begin position="3"/>
        <end position="62"/>
    </location>
</feature>
<comment type="caution">
    <text evidence="7">The sequence shown here is derived from an EMBL/GenBank/DDBJ whole genome shotgun (WGS) entry which is preliminary data.</text>
</comment>
<evidence type="ECO:0000256" key="3">
    <source>
        <dbReference type="ARBA" id="ARBA00022833"/>
    </source>
</evidence>
<reference evidence="7 8" key="1">
    <citation type="journal article" date="2018" name="MBio">
        <title>Comparative Genomics Reveals the Core Gene Toolbox for the Fungus-Insect Symbiosis.</title>
        <authorList>
            <person name="Wang Y."/>
            <person name="Stata M."/>
            <person name="Wang W."/>
            <person name="Stajich J.E."/>
            <person name="White M.M."/>
            <person name="Moncalvo J.M."/>
        </authorList>
    </citation>
    <scope>NUCLEOTIDE SEQUENCE [LARGE SCALE GENOMIC DNA]</scope>
    <source>
        <strain evidence="7 8">AUS-77-4</strain>
    </source>
</reference>
<dbReference type="InterPro" id="IPR007051">
    <property type="entry name" value="CHORD_dom"/>
</dbReference>
<feature type="domain" description="CHORD" evidence="6">
    <location>
        <begin position="148"/>
        <end position="213"/>
    </location>
</feature>
<feature type="domain" description="CS" evidence="5">
    <location>
        <begin position="222"/>
        <end position="311"/>
    </location>
</feature>
<evidence type="ECO:0000313" key="7">
    <source>
        <dbReference type="EMBL" id="PVU86683.1"/>
    </source>
</evidence>
<dbReference type="Gene3D" id="4.10.1130.20">
    <property type="match status" value="2"/>
</dbReference>
<dbReference type="Pfam" id="PF04969">
    <property type="entry name" value="CS"/>
    <property type="match status" value="1"/>
</dbReference>
<gene>
    <name evidence="7" type="ORF">BB559_006433</name>
</gene>
<dbReference type="Pfam" id="PF04968">
    <property type="entry name" value="CHORD"/>
    <property type="match status" value="2"/>
</dbReference>
<dbReference type="Gene3D" id="2.60.40.790">
    <property type="match status" value="1"/>
</dbReference>
<organism evidence="7 8">
    <name type="scientific">Furculomyces boomerangus</name>
    <dbReference type="NCBI Taxonomy" id="61424"/>
    <lineage>
        <taxon>Eukaryota</taxon>
        <taxon>Fungi</taxon>
        <taxon>Fungi incertae sedis</taxon>
        <taxon>Zoopagomycota</taxon>
        <taxon>Kickxellomycotina</taxon>
        <taxon>Harpellomycetes</taxon>
        <taxon>Harpellales</taxon>
        <taxon>Harpellaceae</taxon>
        <taxon>Furculomyces</taxon>
    </lineage>
</organism>
<name>A0A2T9Y2Z7_9FUNG</name>
<evidence type="ECO:0000313" key="8">
    <source>
        <dbReference type="Proteomes" id="UP000245699"/>
    </source>
</evidence>
<dbReference type="Proteomes" id="UP000245699">
    <property type="component" value="Unassembled WGS sequence"/>
</dbReference>
<dbReference type="InterPro" id="IPR007052">
    <property type="entry name" value="CS_dom"/>
</dbReference>
<keyword evidence="3" id="KW-0862">Zinc</keyword>
<protein>
    <recommendedName>
        <fullName evidence="9">CHORD domain-containing protein</fullName>
    </recommendedName>
</protein>
<keyword evidence="8" id="KW-1185">Reference proteome</keyword>
<dbReference type="PANTHER" id="PTHR46983:SF3">
    <property type="entry name" value="CHPADIPLOID STATE MAINTENANCE PROTEIN CHPA"/>
    <property type="match status" value="1"/>
</dbReference>
<keyword evidence="2" id="KW-0677">Repeat</keyword>
<keyword evidence="1" id="KW-0479">Metal-binding</keyword>
<dbReference type="STRING" id="61424.A0A2T9Y2Z7"/>
<dbReference type="GO" id="GO:0046872">
    <property type="term" value="F:metal ion binding"/>
    <property type="evidence" value="ECO:0007669"/>
    <property type="project" value="UniProtKB-KW"/>
</dbReference>
<dbReference type="AlphaFoldDB" id="A0A2T9Y2Z7"/>
<accession>A0A2T9Y2Z7</accession>
<evidence type="ECO:0000256" key="2">
    <source>
        <dbReference type="ARBA" id="ARBA00022737"/>
    </source>
</evidence>
<feature type="compositionally biased region" description="Basic and acidic residues" evidence="4">
    <location>
        <begin position="79"/>
        <end position="89"/>
    </location>
</feature>